<accession>A0A557QJW1</accession>
<dbReference type="GO" id="GO:0020037">
    <property type="term" value="F:heme binding"/>
    <property type="evidence" value="ECO:0007669"/>
    <property type="project" value="InterPro"/>
</dbReference>
<reference evidence="8 9" key="1">
    <citation type="submission" date="2019-07" db="EMBL/GenBank/DDBJ databases">
        <title>The pathways for chlorine oxyanion respiration interact through the shared metabolite chlorate.</title>
        <authorList>
            <person name="Barnum T.P."/>
            <person name="Cheng Y."/>
            <person name="Hill K.A."/>
            <person name="Lucas L.N."/>
            <person name="Carlson H.K."/>
            <person name="Coates J.D."/>
        </authorList>
    </citation>
    <scope>NUCLEOTIDE SEQUENCE [LARGE SCALE GENOMIC DNA]</scope>
    <source>
        <strain evidence="8 9">SFB-3</strain>
    </source>
</reference>
<keyword evidence="2 4" id="KW-0479">Metal-binding</keyword>
<feature type="chain" id="PRO_5021718725" evidence="6">
    <location>
        <begin position="30"/>
        <end position="161"/>
    </location>
</feature>
<evidence type="ECO:0000259" key="7">
    <source>
        <dbReference type="PROSITE" id="PS51007"/>
    </source>
</evidence>
<evidence type="ECO:0000313" key="8">
    <source>
        <dbReference type="EMBL" id="TVO53195.1"/>
    </source>
</evidence>
<keyword evidence="9" id="KW-1185">Reference proteome</keyword>
<evidence type="ECO:0000256" key="3">
    <source>
        <dbReference type="ARBA" id="ARBA00023004"/>
    </source>
</evidence>
<name>A0A557QJW1_9RHOO</name>
<evidence type="ECO:0000256" key="2">
    <source>
        <dbReference type="ARBA" id="ARBA00022723"/>
    </source>
</evidence>
<dbReference type="Proteomes" id="UP000319502">
    <property type="component" value="Unassembled WGS sequence"/>
</dbReference>
<sequence length="161" mass="17628">MPPTPTHHARRLAAIGLFCASALMAPAHATTPRAPEVDSSALAPLANPEGETNPYRNDPRAIAIGRDAFNQSCASCHGVDADASRSPAPDLRRIGRICARVPEPDLKRRCLTDADVYFRSTVEKGKIKLGIEHMPPWKDILPTELIWAIRSFVETAQGQRR</sequence>
<keyword evidence="3 4" id="KW-0408">Iron</keyword>
<comment type="caution">
    <text evidence="8">The sequence shown here is derived from an EMBL/GenBank/DDBJ whole genome shotgun (WGS) entry which is preliminary data.</text>
</comment>
<evidence type="ECO:0000313" key="9">
    <source>
        <dbReference type="Proteomes" id="UP000319502"/>
    </source>
</evidence>
<keyword evidence="1 4" id="KW-0349">Heme</keyword>
<feature type="region of interest" description="Disordered" evidence="5">
    <location>
        <begin position="30"/>
        <end position="57"/>
    </location>
</feature>
<evidence type="ECO:0000256" key="4">
    <source>
        <dbReference type="PROSITE-ProRule" id="PRU00433"/>
    </source>
</evidence>
<proteinExistence type="predicted"/>
<protein>
    <submittedName>
        <fullName evidence="8">C-type cytochrome</fullName>
    </submittedName>
</protein>
<dbReference type="SUPFAM" id="SSF46626">
    <property type="entry name" value="Cytochrome c"/>
    <property type="match status" value="1"/>
</dbReference>
<dbReference type="GO" id="GO:0046872">
    <property type="term" value="F:metal ion binding"/>
    <property type="evidence" value="ECO:0007669"/>
    <property type="project" value="UniProtKB-KW"/>
</dbReference>
<evidence type="ECO:0000256" key="6">
    <source>
        <dbReference type="SAM" id="SignalP"/>
    </source>
</evidence>
<feature type="signal peptide" evidence="6">
    <location>
        <begin position="1"/>
        <end position="29"/>
    </location>
</feature>
<gene>
    <name evidence="8" type="ORF">FHP91_15465</name>
</gene>
<dbReference type="AlphaFoldDB" id="A0A557QJW1"/>
<dbReference type="InterPro" id="IPR009056">
    <property type="entry name" value="Cyt_c-like_dom"/>
</dbReference>
<feature type="domain" description="Cytochrome c" evidence="7">
    <location>
        <begin position="60"/>
        <end position="157"/>
    </location>
</feature>
<keyword evidence="6" id="KW-0732">Signal</keyword>
<dbReference type="Gene3D" id="1.10.760.10">
    <property type="entry name" value="Cytochrome c-like domain"/>
    <property type="match status" value="1"/>
</dbReference>
<dbReference type="GO" id="GO:0009055">
    <property type="term" value="F:electron transfer activity"/>
    <property type="evidence" value="ECO:0007669"/>
    <property type="project" value="InterPro"/>
</dbReference>
<dbReference type="Pfam" id="PF13442">
    <property type="entry name" value="Cytochrome_CBB3"/>
    <property type="match status" value="1"/>
</dbReference>
<dbReference type="OrthoDB" id="9797504at2"/>
<organism evidence="8 9">
    <name type="scientific">Denitromonas halophila</name>
    <dbReference type="NCBI Taxonomy" id="1629404"/>
    <lineage>
        <taxon>Bacteria</taxon>
        <taxon>Pseudomonadati</taxon>
        <taxon>Pseudomonadota</taxon>
        <taxon>Betaproteobacteria</taxon>
        <taxon>Rhodocyclales</taxon>
        <taxon>Zoogloeaceae</taxon>
        <taxon>Denitromonas</taxon>
    </lineage>
</organism>
<evidence type="ECO:0000256" key="5">
    <source>
        <dbReference type="SAM" id="MobiDB-lite"/>
    </source>
</evidence>
<dbReference type="EMBL" id="VMNK01000015">
    <property type="protein sequence ID" value="TVO53195.1"/>
    <property type="molecule type" value="Genomic_DNA"/>
</dbReference>
<dbReference type="PROSITE" id="PS51007">
    <property type="entry name" value="CYTC"/>
    <property type="match status" value="1"/>
</dbReference>
<dbReference type="InterPro" id="IPR036909">
    <property type="entry name" value="Cyt_c-like_dom_sf"/>
</dbReference>
<evidence type="ECO:0000256" key="1">
    <source>
        <dbReference type="ARBA" id="ARBA00022617"/>
    </source>
</evidence>
<dbReference type="RefSeq" id="WP_144310440.1">
    <property type="nucleotide sequence ID" value="NZ_VMNK01000015.1"/>
</dbReference>